<dbReference type="AlphaFoldDB" id="A0A2K1QB96"/>
<keyword evidence="19" id="KW-1185">Reference proteome</keyword>
<accession>A0A2K1QB96</accession>
<keyword evidence="8" id="KW-0479">Metal-binding</keyword>
<dbReference type="Gene3D" id="3.40.50.300">
    <property type="entry name" value="P-loop containing nucleotide triphosphate hydrolases"/>
    <property type="match status" value="1"/>
</dbReference>
<evidence type="ECO:0000256" key="6">
    <source>
        <dbReference type="ARBA" id="ARBA00022475"/>
    </source>
</evidence>
<dbReference type="InterPro" id="IPR003593">
    <property type="entry name" value="AAA+_ATPase"/>
</dbReference>
<dbReference type="SMART" id="SM00382">
    <property type="entry name" value="AAA"/>
    <property type="match status" value="1"/>
</dbReference>
<dbReference type="EMBL" id="NWUO01000004">
    <property type="protein sequence ID" value="PNS12301.1"/>
    <property type="molecule type" value="Genomic_DNA"/>
</dbReference>
<sequence length="494" mass="54705">MESILMNRNETLVPFGWARQHGALVSWQDSEAVIIYREGSAISTLIEVQRCFPAAQRLLPVSAEIFETRLAECYQQTGQASQVMASMGNELDFYTLAEELPVNGDLLESEDDAPIIRLINAMLSEAVKEGASDVHIEPFEKRLLIRFRIDGVLHNVLEPQRQLAALLVSRIKVMAKLDIAEKRIPQDGRIPLRIGGRAIDVRISTLPTQYGERVVMRLLDKQSVKLDLRYCGMSSACLAGVNSLVTLPHGLVLVTGPTGSGKSTTLYAALNAIDRTDRNIMTVEDPVEYELDGIAQTQVNSKVDMSFARGLRALLRQDPDVVLVGEIRDSETAQVAIQASMTGHLVLSTLHTNTAVGALTRLQDMGIEPFLLASSLLGVLAQRLVRTLCPECRQSAPATQQERALLQQQDPQLMLYRAVGCPHCKQTGYRGRTGIHELIIIDATLRDLLIQGKSEQEMETYLHRTGSSLRQDGFEKVLSGITTLEEISRVTRER</sequence>
<evidence type="ECO:0000256" key="4">
    <source>
        <dbReference type="ARBA" id="ARBA00006611"/>
    </source>
</evidence>
<keyword evidence="6" id="KW-1003">Cell membrane</keyword>
<evidence type="ECO:0000256" key="11">
    <source>
        <dbReference type="ARBA" id="ARBA00022840"/>
    </source>
</evidence>
<dbReference type="SUPFAM" id="SSF52540">
    <property type="entry name" value="P-loop containing nucleoside triphosphate hydrolases"/>
    <property type="match status" value="1"/>
</dbReference>
<keyword evidence="11 16" id="KW-0067">ATP-binding</keyword>
<evidence type="ECO:0000256" key="15">
    <source>
        <dbReference type="ARBA" id="ARBA00034006"/>
    </source>
</evidence>
<keyword evidence="10" id="KW-0862">Zinc</keyword>
<dbReference type="InterPro" id="IPR013369">
    <property type="entry name" value="T2SS_GspE"/>
</dbReference>
<reference evidence="19" key="1">
    <citation type="submission" date="2017-09" db="EMBL/GenBank/DDBJ databases">
        <authorList>
            <person name="Palmer M."/>
            <person name="Steenkamp E.T."/>
            <person name="Coetzee M.P."/>
            <person name="Avontuur J.R."/>
            <person name="Van Zyl E."/>
            <person name="Chan W.-Y."/>
            <person name="Blom J."/>
            <person name="Venter S.N."/>
        </authorList>
    </citation>
    <scope>NUCLEOTIDE SEQUENCE [LARGE SCALE GENOMIC DNA]</scope>
    <source>
        <strain evidence="19">QC88-366</strain>
    </source>
</reference>
<comment type="catalytic activity">
    <reaction evidence="15">
        <text>ATP + H2O + cellular proteinSide 1 = ADP + phosphate + cellular proteinSide 2.</text>
        <dbReference type="EC" id="7.4.2.8"/>
    </reaction>
</comment>
<dbReference type="PROSITE" id="PS00662">
    <property type="entry name" value="T2SP_E"/>
    <property type="match status" value="1"/>
</dbReference>
<evidence type="ECO:0000256" key="13">
    <source>
        <dbReference type="ARBA" id="ARBA00022967"/>
    </source>
</evidence>
<keyword evidence="9 16" id="KW-0547">Nucleotide-binding</keyword>
<organism evidence="18 19">
    <name type="scientific">Mixta theicola</name>
    <dbReference type="NCBI Taxonomy" id="1458355"/>
    <lineage>
        <taxon>Bacteria</taxon>
        <taxon>Pseudomonadati</taxon>
        <taxon>Pseudomonadota</taxon>
        <taxon>Gammaproteobacteria</taxon>
        <taxon>Enterobacterales</taxon>
        <taxon>Erwiniaceae</taxon>
        <taxon>Mixta</taxon>
    </lineage>
</organism>
<dbReference type="GO" id="GO:0016887">
    <property type="term" value="F:ATP hydrolysis activity"/>
    <property type="evidence" value="ECO:0007669"/>
    <property type="project" value="TreeGrafter"/>
</dbReference>
<evidence type="ECO:0000313" key="19">
    <source>
        <dbReference type="Proteomes" id="UP000236345"/>
    </source>
</evidence>
<gene>
    <name evidence="18" type="primary">gspE</name>
    <name evidence="18" type="ORF">COO59_07305</name>
</gene>
<evidence type="ECO:0000256" key="3">
    <source>
        <dbReference type="ARBA" id="ARBA00004533"/>
    </source>
</evidence>
<dbReference type="GO" id="GO:0015627">
    <property type="term" value="C:type II protein secretion system complex"/>
    <property type="evidence" value="ECO:0007669"/>
    <property type="project" value="UniProtKB-UniRule"/>
</dbReference>
<dbReference type="FunFam" id="3.40.50.300:FF:000398">
    <property type="entry name" value="Type IV pilus assembly ATPase PilB"/>
    <property type="match status" value="1"/>
</dbReference>
<dbReference type="CDD" id="cd01129">
    <property type="entry name" value="PulE-GspE-like"/>
    <property type="match status" value="1"/>
</dbReference>
<comment type="similarity">
    <text evidence="4 16">Belongs to the GSP E family.</text>
</comment>
<comment type="caution">
    <text evidence="18">The sequence shown here is derived from an EMBL/GenBank/DDBJ whole genome shotgun (WGS) entry which is preliminary data.</text>
</comment>
<evidence type="ECO:0000259" key="17">
    <source>
        <dbReference type="PROSITE" id="PS00662"/>
    </source>
</evidence>
<evidence type="ECO:0000256" key="14">
    <source>
        <dbReference type="ARBA" id="ARBA00023136"/>
    </source>
</evidence>
<dbReference type="Gene3D" id="3.30.300.160">
    <property type="entry name" value="Type II secretion system, protein E, N-terminal domain"/>
    <property type="match status" value="1"/>
</dbReference>
<dbReference type="InterPro" id="IPR054757">
    <property type="entry name" value="GSPE_N1E"/>
</dbReference>
<protein>
    <recommendedName>
        <fullName evidence="16">Type II secretion system protein E</fullName>
        <shortName evidence="16">T2SS protein E</shortName>
    </recommendedName>
    <alternativeName>
        <fullName evidence="16">Type II traffic warden ATPase</fullName>
    </alternativeName>
</protein>
<evidence type="ECO:0000256" key="16">
    <source>
        <dbReference type="RuleBase" id="RU366070"/>
    </source>
</evidence>
<keyword evidence="7" id="KW-0997">Cell inner membrane</keyword>
<dbReference type="Pfam" id="PF22341">
    <property type="entry name" value="GSPE_N1E"/>
    <property type="match status" value="1"/>
</dbReference>
<dbReference type="PANTHER" id="PTHR30258">
    <property type="entry name" value="TYPE II SECRETION SYSTEM PROTEIN GSPE-RELATED"/>
    <property type="match status" value="1"/>
</dbReference>
<dbReference type="GO" id="GO:0008564">
    <property type="term" value="F:protein-exporting ATPase activity"/>
    <property type="evidence" value="ECO:0007669"/>
    <property type="project" value="UniProtKB-EC"/>
</dbReference>
<keyword evidence="13" id="KW-1278">Translocase</keyword>
<dbReference type="NCBIfam" id="TIGR02533">
    <property type="entry name" value="type_II_gspE"/>
    <property type="match status" value="1"/>
</dbReference>
<dbReference type="SUPFAM" id="SSF160246">
    <property type="entry name" value="EspE N-terminal domain-like"/>
    <property type="match status" value="1"/>
</dbReference>
<evidence type="ECO:0000256" key="8">
    <source>
        <dbReference type="ARBA" id="ARBA00022723"/>
    </source>
</evidence>
<evidence type="ECO:0000256" key="2">
    <source>
        <dbReference type="ARBA" id="ARBA00003288"/>
    </source>
</evidence>
<dbReference type="FunFam" id="3.30.450.90:FF:000001">
    <property type="entry name" value="Type II secretion system ATPase GspE"/>
    <property type="match status" value="1"/>
</dbReference>
<evidence type="ECO:0000256" key="9">
    <source>
        <dbReference type="ARBA" id="ARBA00022741"/>
    </source>
</evidence>
<dbReference type="InterPro" id="IPR027417">
    <property type="entry name" value="P-loop_NTPase"/>
</dbReference>
<dbReference type="InterPro" id="IPR001482">
    <property type="entry name" value="T2SS/T4SS_dom"/>
</dbReference>
<dbReference type="Proteomes" id="UP000236345">
    <property type="component" value="Unassembled WGS sequence"/>
</dbReference>
<dbReference type="GO" id="GO:0005886">
    <property type="term" value="C:plasma membrane"/>
    <property type="evidence" value="ECO:0007669"/>
    <property type="project" value="UniProtKB-SubCell"/>
</dbReference>
<evidence type="ECO:0000256" key="7">
    <source>
        <dbReference type="ARBA" id="ARBA00022519"/>
    </source>
</evidence>
<evidence type="ECO:0000256" key="10">
    <source>
        <dbReference type="ARBA" id="ARBA00022833"/>
    </source>
</evidence>
<name>A0A2K1QB96_9GAMM</name>
<evidence type="ECO:0000256" key="1">
    <source>
        <dbReference type="ARBA" id="ARBA00001947"/>
    </source>
</evidence>
<evidence type="ECO:0000256" key="5">
    <source>
        <dbReference type="ARBA" id="ARBA00022448"/>
    </source>
</evidence>
<dbReference type="GO" id="GO:0005524">
    <property type="term" value="F:ATP binding"/>
    <property type="evidence" value="ECO:0007669"/>
    <property type="project" value="UniProtKB-UniRule"/>
</dbReference>
<dbReference type="GO" id="GO:0015628">
    <property type="term" value="P:protein secretion by the type II secretion system"/>
    <property type="evidence" value="ECO:0007669"/>
    <property type="project" value="UniProtKB-UniRule"/>
</dbReference>
<comment type="function">
    <text evidence="2 16">ATPase component of the type II secretion system required for the energy-dependent secretion of extracellular factors such as proteases and toxins from the periplasm. Acts as a molecular motor to provide the energy that is required for assembly of the pseudopilus and the extrusion of substrates generated in the cytoplasm.</text>
</comment>
<feature type="domain" description="Bacterial type II secretion system protein E" evidence="17">
    <location>
        <begin position="315"/>
        <end position="329"/>
    </location>
</feature>
<keyword evidence="5 16" id="KW-0813">Transport</keyword>
<dbReference type="OrthoDB" id="9804785at2"/>
<comment type="subcellular location">
    <subcellularLocation>
        <location evidence="3 16">Cell inner membrane</location>
    </subcellularLocation>
</comment>
<dbReference type="InterPro" id="IPR037257">
    <property type="entry name" value="T2SS_E_N_sf"/>
</dbReference>
<dbReference type="PANTHER" id="PTHR30258:SF27">
    <property type="entry name" value="BACTERIOPHAGE ADSORPTION PROTEIN B-RELATED"/>
    <property type="match status" value="1"/>
</dbReference>
<comment type="cofactor">
    <cofactor evidence="1">
        <name>Zn(2+)</name>
        <dbReference type="ChEBI" id="CHEBI:29105"/>
    </cofactor>
</comment>
<dbReference type="GO" id="GO:0046872">
    <property type="term" value="F:metal ion binding"/>
    <property type="evidence" value="ECO:0007669"/>
    <property type="project" value="UniProtKB-KW"/>
</dbReference>
<evidence type="ECO:0000256" key="12">
    <source>
        <dbReference type="ARBA" id="ARBA00022927"/>
    </source>
</evidence>
<evidence type="ECO:0000313" key="18">
    <source>
        <dbReference type="EMBL" id="PNS12301.1"/>
    </source>
</evidence>
<dbReference type="Gene3D" id="3.30.450.90">
    <property type="match status" value="1"/>
</dbReference>
<keyword evidence="12 16" id="KW-0653">Protein transport</keyword>
<proteinExistence type="inferred from homology"/>
<keyword evidence="14" id="KW-0472">Membrane</keyword>
<dbReference type="Pfam" id="PF00437">
    <property type="entry name" value="T2SSE"/>
    <property type="match status" value="1"/>
</dbReference>